<dbReference type="Proteomes" id="UP000245119">
    <property type="component" value="Linkage Group LG2"/>
</dbReference>
<dbReference type="AlphaFoldDB" id="A0A2T7PUG6"/>
<name>A0A2T7PUG6_POMCA</name>
<feature type="region of interest" description="Disordered" evidence="4">
    <location>
        <begin position="21"/>
        <end position="102"/>
    </location>
</feature>
<feature type="compositionally biased region" description="Acidic residues" evidence="4">
    <location>
        <begin position="201"/>
        <end position="211"/>
    </location>
</feature>
<dbReference type="STRING" id="400727.A0A2T7PUG6"/>
<comment type="similarity">
    <text evidence="2">Belongs to the NOC2 family.</text>
</comment>
<gene>
    <name evidence="5" type="ORF">C0Q70_04067</name>
</gene>
<evidence type="ECO:0000256" key="3">
    <source>
        <dbReference type="ARBA" id="ARBA00023242"/>
    </source>
</evidence>
<dbReference type="InterPro" id="IPR005343">
    <property type="entry name" value="Noc2"/>
</dbReference>
<dbReference type="PANTHER" id="PTHR12687:SF4">
    <property type="entry name" value="NUCLEOLAR COMPLEX PROTEIN 2 HOMOLOG"/>
    <property type="match status" value="1"/>
</dbReference>
<dbReference type="GO" id="GO:0005730">
    <property type="term" value="C:nucleolus"/>
    <property type="evidence" value="ECO:0007669"/>
    <property type="project" value="TreeGrafter"/>
</dbReference>
<dbReference type="GO" id="GO:0030691">
    <property type="term" value="C:Noc2p-Noc3p complex"/>
    <property type="evidence" value="ECO:0007669"/>
    <property type="project" value="TreeGrafter"/>
</dbReference>
<dbReference type="PANTHER" id="PTHR12687">
    <property type="entry name" value="NUCLEOLAR COMPLEX 2 AND RAD4-RELATED"/>
    <property type="match status" value="1"/>
</dbReference>
<feature type="compositionally biased region" description="Low complexity" evidence="4">
    <location>
        <begin position="21"/>
        <end position="38"/>
    </location>
</feature>
<comment type="subcellular location">
    <subcellularLocation>
        <location evidence="1">Nucleus</location>
    </subcellularLocation>
</comment>
<sequence length="870" mass="98850">MLRVFNRNLADKSVEEFLAESFDSDSFSEGSPSSPLPKKVSKMQTSSSQSQNLNGKKSKKAEAKSLTQKKVKDKSKSQKLTKAKGDKKIPESGALSMKKSLQKLKDTDPEFYEFLKAEDKSLLEFDDEAFEEDVDQADDLDIDEDHVQYSRGIKERKDAKAFEKAILDMSSGESEGSDEDDAQEDDDKGRRHKLPSKLEVASDDEEFEDSNDEGKGKKRGSGVLVTMAMIKTWTSQLQKNASVEVMREAIAALAAAIQQASSGGETGNLEVDTKYRVENSTVFNAVIRMCLTEMAPAFQTLLGLSSLSDAQQRINHKSKKWKSLRGTAKNYCTLLLQLTGELSEAGMINVVLKHIHKLVVCYAGFPKLSKAFMKKMISIWSSGEETTRVLAFLCIIKLVRMQQENLLEPCLKKMYMAYVSNCKFITPVALPLVNFMQHSLVEILLVDEVLAYQHAFVYIRQLAIHLRNAITTKKKETCQAVYNWQYVLSLGLWTRMLSTAHPSPTLQPLVYPLTQVIIGTIRLLPTARYYPLRFHCLRYLTKLSGSTNTFIPVLPFLLEVLEQTDFNKRAKSTSFKNFNMACILKFSKTQLQEKAFKDALIDQLFELMLDNLHVHAHSVAFPELVVPLVVQLRDFLKKCKVTTYCKQLKQILDKVEETAKFITAKRRTTTFNLTDTKAVDLWEARSKEEGTPLAKYYSSWRKLRDRELQHEIAQKEQISGAAEELPEIIRRRTPAKPTEDEKREFGALFADDVEEDSEDDNIRFMLKEERESYGKKKTVNGAGTDSEEEYSDFDSDELEQLAKSASENDDSDDEEEEEKITPPQKPTKRVKSSQGASQEVKRKRAKHEKNKTSNLDDIVEDFKMSDLESD</sequence>
<feature type="compositionally biased region" description="Polar residues" evidence="4">
    <location>
        <begin position="43"/>
        <end position="55"/>
    </location>
</feature>
<evidence type="ECO:0000313" key="5">
    <source>
        <dbReference type="EMBL" id="PVD37074.1"/>
    </source>
</evidence>
<dbReference type="OrthoDB" id="10266662at2759"/>
<accession>A0A2T7PUG6</accession>
<reference evidence="5 6" key="1">
    <citation type="submission" date="2018-04" db="EMBL/GenBank/DDBJ databases">
        <title>The genome of golden apple snail Pomacea canaliculata provides insight into stress tolerance and invasive adaptation.</title>
        <authorList>
            <person name="Liu C."/>
            <person name="Liu B."/>
            <person name="Ren Y."/>
            <person name="Zhang Y."/>
            <person name="Wang H."/>
            <person name="Li S."/>
            <person name="Jiang F."/>
            <person name="Yin L."/>
            <person name="Zhang G."/>
            <person name="Qian W."/>
            <person name="Fan W."/>
        </authorList>
    </citation>
    <scope>NUCLEOTIDE SEQUENCE [LARGE SCALE GENOMIC DNA]</scope>
    <source>
        <strain evidence="5">SZHN2017</strain>
        <tissue evidence="5">Muscle</tissue>
    </source>
</reference>
<feature type="compositionally biased region" description="Acidic residues" evidence="4">
    <location>
        <begin position="807"/>
        <end position="818"/>
    </location>
</feature>
<comment type="caution">
    <text evidence="5">The sequence shown here is derived from an EMBL/GenBank/DDBJ whole genome shotgun (WGS) entry which is preliminary data.</text>
</comment>
<feature type="compositionally biased region" description="Basic residues" evidence="4">
    <location>
        <begin position="67"/>
        <end position="82"/>
    </location>
</feature>
<dbReference type="GO" id="GO:0003714">
    <property type="term" value="F:transcription corepressor activity"/>
    <property type="evidence" value="ECO:0007669"/>
    <property type="project" value="TreeGrafter"/>
</dbReference>
<dbReference type="EMBL" id="PZQS01000002">
    <property type="protein sequence ID" value="PVD37074.1"/>
    <property type="molecule type" value="Genomic_DNA"/>
</dbReference>
<dbReference type="GO" id="GO:0005654">
    <property type="term" value="C:nucleoplasm"/>
    <property type="evidence" value="ECO:0007669"/>
    <property type="project" value="TreeGrafter"/>
</dbReference>
<feature type="compositionally biased region" description="Basic and acidic residues" evidence="4">
    <location>
        <begin position="860"/>
        <end position="870"/>
    </location>
</feature>
<protein>
    <submittedName>
        <fullName evidence="5">Uncharacterized protein</fullName>
    </submittedName>
</protein>
<feature type="compositionally biased region" description="Acidic residues" evidence="4">
    <location>
        <begin position="785"/>
        <end position="799"/>
    </location>
</feature>
<dbReference type="GO" id="GO:0042393">
    <property type="term" value="F:histone binding"/>
    <property type="evidence" value="ECO:0007669"/>
    <property type="project" value="TreeGrafter"/>
</dbReference>
<keyword evidence="6" id="KW-1185">Reference proteome</keyword>
<dbReference type="Pfam" id="PF03715">
    <property type="entry name" value="Noc2"/>
    <property type="match status" value="1"/>
</dbReference>
<evidence type="ECO:0000256" key="1">
    <source>
        <dbReference type="ARBA" id="ARBA00004123"/>
    </source>
</evidence>
<proteinExistence type="inferred from homology"/>
<evidence type="ECO:0000256" key="2">
    <source>
        <dbReference type="ARBA" id="ARBA00005907"/>
    </source>
</evidence>
<keyword evidence="3" id="KW-0539">Nucleus</keyword>
<dbReference type="GO" id="GO:0000122">
    <property type="term" value="P:negative regulation of transcription by RNA polymerase II"/>
    <property type="evidence" value="ECO:0007669"/>
    <property type="project" value="TreeGrafter"/>
</dbReference>
<feature type="compositionally biased region" description="Acidic residues" evidence="4">
    <location>
        <begin position="175"/>
        <end position="186"/>
    </location>
</feature>
<dbReference type="SUPFAM" id="SSF48371">
    <property type="entry name" value="ARM repeat"/>
    <property type="match status" value="1"/>
</dbReference>
<feature type="region of interest" description="Disordered" evidence="4">
    <location>
        <begin position="772"/>
        <end position="870"/>
    </location>
</feature>
<dbReference type="GO" id="GO:0042273">
    <property type="term" value="P:ribosomal large subunit biogenesis"/>
    <property type="evidence" value="ECO:0007669"/>
    <property type="project" value="TreeGrafter"/>
</dbReference>
<evidence type="ECO:0000313" key="6">
    <source>
        <dbReference type="Proteomes" id="UP000245119"/>
    </source>
</evidence>
<dbReference type="InterPro" id="IPR016024">
    <property type="entry name" value="ARM-type_fold"/>
</dbReference>
<dbReference type="GO" id="GO:0030690">
    <property type="term" value="C:Noc1p-Noc2p complex"/>
    <property type="evidence" value="ECO:0007669"/>
    <property type="project" value="TreeGrafter"/>
</dbReference>
<organism evidence="5 6">
    <name type="scientific">Pomacea canaliculata</name>
    <name type="common">Golden apple snail</name>
    <dbReference type="NCBI Taxonomy" id="400727"/>
    <lineage>
        <taxon>Eukaryota</taxon>
        <taxon>Metazoa</taxon>
        <taxon>Spiralia</taxon>
        <taxon>Lophotrochozoa</taxon>
        <taxon>Mollusca</taxon>
        <taxon>Gastropoda</taxon>
        <taxon>Caenogastropoda</taxon>
        <taxon>Architaenioglossa</taxon>
        <taxon>Ampullarioidea</taxon>
        <taxon>Ampullariidae</taxon>
        <taxon>Pomacea</taxon>
    </lineage>
</organism>
<feature type="region of interest" description="Disordered" evidence="4">
    <location>
        <begin position="169"/>
        <end position="220"/>
    </location>
</feature>
<evidence type="ECO:0000256" key="4">
    <source>
        <dbReference type="SAM" id="MobiDB-lite"/>
    </source>
</evidence>